<dbReference type="InterPro" id="IPR024463">
    <property type="entry name" value="Transposase_TnpC_homeodom"/>
</dbReference>
<organism evidence="6 7">
    <name type="scientific">Pelagivirga sediminicola</name>
    <dbReference type="NCBI Taxonomy" id="2170575"/>
    <lineage>
        <taxon>Bacteria</taxon>
        <taxon>Pseudomonadati</taxon>
        <taxon>Pseudomonadota</taxon>
        <taxon>Alphaproteobacteria</taxon>
        <taxon>Rhodobacterales</taxon>
        <taxon>Paracoccaceae</taxon>
        <taxon>Pelagivirga</taxon>
    </lineage>
</organism>
<dbReference type="InterPro" id="IPR052344">
    <property type="entry name" value="Transposase-related"/>
</dbReference>
<dbReference type="InterPro" id="IPR039552">
    <property type="entry name" value="IS66_C"/>
</dbReference>
<dbReference type="Pfam" id="PF13005">
    <property type="entry name" value="zf-IS66"/>
    <property type="match status" value="1"/>
</dbReference>
<feature type="domain" description="Transposase IS66 zinc-finger binding" evidence="3">
    <location>
        <begin position="117"/>
        <end position="159"/>
    </location>
</feature>
<evidence type="ECO:0000259" key="2">
    <source>
        <dbReference type="Pfam" id="PF03050"/>
    </source>
</evidence>
<evidence type="ECO:0000313" key="6">
    <source>
        <dbReference type="EMBL" id="PVA08414.1"/>
    </source>
</evidence>
<dbReference type="AlphaFoldDB" id="A0A2T7G1Z0"/>
<keyword evidence="7" id="KW-1185">Reference proteome</keyword>
<dbReference type="PANTHER" id="PTHR33678:SF1">
    <property type="entry name" value="BLL1576 PROTEIN"/>
    <property type="match status" value="1"/>
</dbReference>
<proteinExistence type="predicted"/>
<protein>
    <submittedName>
        <fullName evidence="6">IS66 family transposase</fullName>
    </submittedName>
</protein>
<evidence type="ECO:0000313" key="7">
    <source>
        <dbReference type="Proteomes" id="UP000244446"/>
    </source>
</evidence>
<dbReference type="NCBIfam" id="NF033517">
    <property type="entry name" value="transpos_IS66"/>
    <property type="match status" value="1"/>
</dbReference>
<evidence type="ECO:0000259" key="3">
    <source>
        <dbReference type="Pfam" id="PF13005"/>
    </source>
</evidence>
<dbReference type="Proteomes" id="UP000244446">
    <property type="component" value="Unassembled WGS sequence"/>
</dbReference>
<dbReference type="InterPro" id="IPR024474">
    <property type="entry name" value="Znf_dom_IS66"/>
</dbReference>
<dbReference type="PANTHER" id="PTHR33678">
    <property type="entry name" value="BLL1576 PROTEIN"/>
    <property type="match status" value="1"/>
</dbReference>
<name>A0A2T7G1Z0_9RHOB</name>
<dbReference type="EMBL" id="QCYH01000056">
    <property type="protein sequence ID" value="PVA08414.1"/>
    <property type="molecule type" value="Genomic_DNA"/>
</dbReference>
<dbReference type="InterPro" id="IPR004291">
    <property type="entry name" value="Transposase_IS66_central"/>
</dbReference>
<sequence>MLETLKSLPDDAEDLKGLVALMGEEIKSLTLKVEDLQGQLAAHRKARFGSKSESLDQLAFDLQEDTEIAQAAQAQHDETGPDDDAVPSDMPAKRQHSRAPLPDHLERQTEVLSPGDACASCGGALRPVGEDVTQDLEYIPGRFIVRQIVRPRMACSCCETFAQAPLPSRPIERGRAGPGLLAHVLVGKYCDHLPLYRQSEIYAREKLDLHRSTLTDWVGRSTALLEPLAGHIGKLVRAGPAVFADDTPVKMQTGAKTGKAHTARLWSYVRDERPWCGQAPPCTWYQFSVNRKGEHPSAHLQGYKGTVHADGFTGFNGLFGDGLATEQACMVHVRRKFVDVFERDGSVIARGAIERMAMLYAVEKEARYKSPDERAALRQAKAKPVFDELEGWLKQQLPKISGKTKLAEAIRYALGRMPKARPYLENGQLELDNNICERSIRPLTLGRKNYLFMGSKGGGKAAAIAYTLIETARMNGVNPEAWLTWVLERIADHKINRIEELAPWNWTPQQASSAA</sequence>
<feature type="domain" description="Transposase IS66 C-terminal" evidence="5">
    <location>
        <begin position="467"/>
        <end position="504"/>
    </location>
</feature>
<reference evidence="6 7" key="1">
    <citation type="submission" date="2018-04" db="EMBL/GenBank/DDBJ databases">
        <title>Pelagivirga bohaiensis gen. nov., sp. nov., a bacterium isolated from the Bohai Sea.</title>
        <authorList>
            <person name="Ji X."/>
        </authorList>
    </citation>
    <scope>NUCLEOTIDE SEQUENCE [LARGE SCALE GENOMIC DNA]</scope>
    <source>
        <strain evidence="6 7">BH-SD19</strain>
    </source>
</reference>
<dbReference type="OrthoDB" id="9800877at2"/>
<evidence type="ECO:0000259" key="5">
    <source>
        <dbReference type="Pfam" id="PF13817"/>
    </source>
</evidence>
<dbReference type="Pfam" id="PF13007">
    <property type="entry name" value="LZ_Tnp_IS66"/>
    <property type="match status" value="1"/>
</dbReference>
<accession>A0A2T7G1Z0</accession>
<evidence type="ECO:0000259" key="4">
    <source>
        <dbReference type="Pfam" id="PF13007"/>
    </source>
</evidence>
<gene>
    <name evidence="6" type="ORF">DC366_19420</name>
</gene>
<evidence type="ECO:0000256" key="1">
    <source>
        <dbReference type="SAM" id="MobiDB-lite"/>
    </source>
</evidence>
<feature type="domain" description="Transposase IS66 central" evidence="2">
    <location>
        <begin position="173"/>
        <end position="460"/>
    </location>
</feature>
<comment type="caution">
    <text evidence="6">The sequence shown here is derived from an EMBL/GenBank/DDBJ whole genome shotgun (WGS) entry which is preliminary data.</text>
</comment>
<feature type="domain" description="Transposase TnpC homeodomain" evidence="4">
    <location>
        <begin position="36"/>
        <end position="108"/>
    </location>
</feature>
<dbReference type="Pfam" id="PF13817">
    <property type="entry name" value="DDE_Tnp_IS66_C"/>
    <property type="match status" value="1"/>
</dbReference>
<dbReference type="Pfam" id="PF03050">
    <property type="entry name" value="DDE_Tnp_IS66"/>
    <property type="match status" value="1"/>
</dbReference>
<feature type="region of interest" description="Disordered" evidence="1">
    <location>
        <begin position="72"/>
        <end position="103"/>
    </location>
</feature>